<dbReference type="PANTHER" id="PTHR12059">
    <property type="entry name" value="RIBOSOMAL PROTEIN L23-RELATED"/>
    <property type="match status" value="1"/>
</dbReference>
<comment type="caution">
    <text evidence="6">The sequence shown here is derived from an EMBL/GenBank/DDBJ whole genome shotgun (WGS) entry which is preliminary data.</text>
</comment>
<organism evidence="6 7">
    <name type="scientific">Diplodia corticola</name>
    <dbReference type="NCBI Taxonomy" id="236234"/>
    <lineage>
        <taxon>Eukaryota</taxon>
        <taxon>Fungi</taxon>
        <taxon>Dikarya</taxon>
        <taxon>Ascomycota</taxon>
        <taxon>Pezizomycotina</taxon>
        <taxon>Dothideomycetes</taxon>
        <taxon>Dothideomycetes incertae sedis</taxon>
        <taxon>Botryosphaeriales</taxon>
        <taxon>Botryosphaeriaceae</taxon>
        <taxon>Diplodia</taxon>
    </lineage>
</organism>
<dbReference type="GO" id="GO:0005762">
    <property type="term" value="C:mitochondrial large ribosomal subunit"/>
    <property type="evidence" value="ECO:0007669"/>
    <property type="project" value="TreeGrafter"/>
</dbReference>
<dbReference type="InterPro" id="IPR012678">
    <property type="entry name" value="Ribosomal_uL23/eL15/eS24_sf"/>
</dbReference>
<dbReference type="GeneID" id="31018060"/>
<dbReference type="PANTHER" id="PTHR12059:SF5">
    <property type="entry name" value="LARGE RIBOSOMAL SUBUNIT PROTEIN UL23M"/>
    <property type="match status" value="1"/>
</dbReference>
<proteinExistence type="inferred from homology"/>
<dbReference type="GO" id="GO:0032543">
    <property type="term" value="P:mitochondrial translation"/>
    <property type="evidence" value="ECO:0007669"/>
    <property type="project" value="TreeGrafter"/>
</dbReference>
<dbReference type="OrthoDB" id="275582at2759"/>
<keyword evidence="7" id="KW-1185">Reference proteome</keyword>
<evidence type="ECO:0000313" key="7">
    <source>
        <dbReference type="Proteomes" id="UP000183809"/>
    </source>
</evidence>
<dbReference type="InterPro" id="IPR013025">
    <property type="entry name" value="Ribosomal_uL23-like"/>
</dbReference>
<protein>
    <recommendedName>
        <fullName evidence="4">Large ribosomal subunit protein uL23m</fullName>
    </recommendedName>
</protein>
<evidence type="ECO:0000256" key="3">
    <source>
        <dbReference type="ARBA" id="ARBA00023274"/>
    </source>
</evidence>
<evidence type="ECO:0000256" key="1">
    <source>
        <dbReference type="ARBA" id="ARBA00006700"/>
    </source>
</evidence>
<dbReference type="EMBL" id="MNUE01000006">
    <property type="protein sequence ID" value="OJD37696.1"/>
    <property type="molecule type" value="Genomic_DNA"/>
</dbReference>
<evidence type="ECO:0000256" key="5">
    <source>
        <dbReference type="SAM" id="MobiDB-lite"/>
    </source>
</evidence>
<dbReference type="STRING" id="236234.A0A1J9RAW7"/>
<dbReference type="AlphaFoldDB" id="A0A1J9RAW7"/>
<dbReference type="Pfam" id="PF00276">
    <property type="entry name" value="Ribosomal_L23"/>
    <property type="match status" value="1"/>
</dbReference>
<gene>
    <name evidence="6" type="ORF">BKCO1_6000154</name>
</gene>
<dbReference type="Gene3D" id="3.30.70.330">
    <property type="match status" value="1"/>
</dbReference>
<dbReference type="InterPro" id="IPR012677">
    <property type="entry name" value="Nucleotide-bd_a/b_plait_sf"/>
</dbReference>
<name>A0A1J9RAW7_9PEZI</name>
<dbReference type="GO" id="GO:0003735">
    <property type="term" value="F:structural constituent of ribosome"/>
    <property type="evidence" value="ECO:0007669"/>
    <property type="project" value="InterPro"/>
</dbReference>
<keyword evidence="3" id="KW-0687">Ribonucleoprotein</keyword>
<evidence type="ECO:0000256" key="4">
    <source>
        <dbReference type="ARBA" id="ARBA00039977"/>
    </source>
</evidence>
<sequence length="232" mass="26536">MAAPKLGLYFRPHFRVGQKAVYLYAALPRASNPRTHVSPAPHTPPPHTSANPPPSNLTRTTTTPHIPAAANAPSLPRTRRPDFTITLLRSSFLPPTFAKFIVPLKLNKLDMRDYLWHAYGVKVTNVRSFVQQAKIRQDDPARKRAMPRRWYRGPSIKKMTVEMDKPFVWPDEPEDWAPYGRDLYRAAEEFSEKEQAKMMPEAAYDGPRDAPTLREQAERLRSGAEEWVPGRI</sequence>
<dbReference type="RefSeq" id="XP_020133811.1">
    <property type="nucleotide sequence ID" value="XM_020277799.1"/>
</dbReference>
<keyword evidence="2 6" id="KW-0689">Ribosomal protein</keyword>
<evidence type="ECO:0000313" key="6">
    <source>
        <dbReference type="EMBL" id="OJD37696.1"/>
    </source>
</evidence>
<feature type="compositionally biased region" description="Pro residues" evidence="5">
    <location>
        <begin position="41"/>
        <end position="55"/>
    </location>
</feature>
<evidence type="ECO:0000256" key="2">
    <source>
        <dbReference type="ARBA" id="ARBA00022980"/>
    </source>
</evidence>
<dbReference type="Proteomes" id="UP000183809">
    <property type="component" value="Unassembled WGS sequence"/>
</dbReference>
<comment type="similarity">
    <text evidence="1">Belongs to the universal ribosomal protein uL23 family.</text>
</comment>
<reference evidence="6 7" key="1">
    <citation type="submission" date="2016-10" db="EMBL/GenBank/DDBJ databases">
        <title>Proteomics and genomics reveal pathogen-plant mechanisms compatible with a hemibiotrophic lifestyle of Diplodia corticola.</title>
        <authorList>
            <person name="Fernandes I."/>
            <person name="De Jonge R."/>
            <person name="Van De Peer Y."/>
            <person name="Devreese B."/>
            <person name="Alves A."/>
            <person name="Esteves A.C."/>
        </authorList>
    </citation>
    <scope>NUCLEOTIDE SEQUENCE [LARGE SCALE GENOMIC DNA]</scope>
    <source>
        <strain evidence="6 7">CBS 112549</strain>
    </source>
</reference>
<accession>A0A1J9RAW7</accession>
<feature type="region of interest" description="Disordered" evidence="5">
    <location>
        <begin position="33"/>
        <end position="77"/>
    </location>
</feature>
<dbReference type="SUPFAM" id="SSF54189">
    <property type="entry name" value="Ribosomal proteins S24e, L23 and L15e"/>
    <property type="match status" value="1"/>
</dbReference>